<organism evidence="1 2">
    <name type="scientific">Spirosoma fluviale</name>
    <dbReference type="NCBI Taxonomy" id="1597977"/>
    <lineage>
        <taxon>Bacteria</taxon>
        <taxon>Pseudomonadati</taxon>
        <taxon>Bacteroidota</taxon>
        <taxon>Cytophagia</taxon>
        <taxon>Cytophagales</taxon>
        <taxon>Cytophagaceae</taxon>
        <taxon>Spirosoma</taxon>
    </lineage>
</organism>
<reference evidence="2" key="1">
    <citation type="submission" date="2017-09" db="EMBL/GenBank/DDBJ databases">
        <authorList>
            <person name="Varghese N."/>
            <person name="Submissions S."/>
        </authorList>
    </citation>
    <scope>NUCLEOTIDE SEQUENCE [LARGE SCALE GENOMIC DNA]</scope>
    <source>
        <strain evidence="2">DSM 29961</strain>
    </source>
</reference>
<evidence type="ECO:0000313" key="1">
    <source>
        <dbReference type="EMBL" id="SOD83001.1"/>
    </source>
</evidence>
<proteinExistence type="predicted"/>
<dbReference type="InterPro" id="IPR019292">
    <property type="entry name" value="McrC"/>
</dbReference>
<keyword evidence="2" id="KW-1185">Reference proteome</keyword>
<gene>
    <name evidence="1" type="ORF">SAMN06269250_2329</name>
</gene>
<dbReference type="AlphaFoldDB" id="A0A286FID0"/>
<dbReference type="RefSeq" id="WP_097125859.1">
    <property type="nucleotide sequence ID" value="NZ_OCNH01000001.1"/>
</dbReference>
<accession>A0A286FID0</accession>
<dbReference type="PANTHER" id="PTHR38733:SF1">
    <property type="entry name" value="TYPE IV METHYL-DIRECTED RESTRICTION ENZYME ECOKMCRBC"/>
    <property type="match status" value="1"/>
</dbReference>
<dbReference type="EMBL" id="OCNH01000001">
    <property type="protein sequence ID" value="SOD83001.1"/>
    <property type="molecule type" value="Genomic_DNA"/>
</dbReference>
<dbReference type="Pfam" id="PF10117">
    <property type="entry name" value="McrBC"/>
    <property type="match status" value="1"/>
</dbReference>
<dbReference type="PANTHER" id="PTHR38733">
    <property type="entry name" value="PROTEIN MCRC"/>
    <property type="match status" value="1"/>
</dbReference>
<evidence type="ECO:0000313" key="2">
    <source>
        <dbReference type="Proteomes" id="UP000219452"/>
    </source>
</evidence>
<sequence length="428" mass="48987">MRIFFIFENRLVGNALHSPEPPMGGAVVPDSVFRALRQFVMDDEEAEGLFTFTVQKGREYIRAHNYVGLLTLPDGSCLEILPKIEQLSDTRPLLLSMLRHLRHSPFRTLRTAHSRAVRIPLWEVFIAAFLDAVDGLAQQGLQRTYVSVQSNERFWKGKFQATRQQRENAWHAERLAVVYDTLTANVPPNRILKTALSYVHEKTTQQANKRRIHHLLSVLEEVPVSDAVRVDLLAVRRSNRLFSRYETALCWAEMLLLGQGPGVKKGPKESIALLFPMERVFEDYVAHGIRMYWPNADEINVQESSTHLVDEHVGVPRFKLRPDVVIRHQDRTFVMDTKWKQVNGLSPDSSSRTASYGIEQADMYQVYAYGKKYAANDLFLIYPANPTFREPLAVFAYDATTRLHVVPFDVTNSLANEVEKLALYALSF</sequence>
<name>A0A286FID0_9BACT</name>
<dbReference type="OrthoDB" id="307209at2"/>
<dbReference type="Proteomes" id="UP000219452">
    <property type="component" value="Unassembled WGS sequence"/>
</dbReference>
<protein>
    <submittedName>
        <fullName evidence="1">5-methylcytosine-specific restriction enzyme subunit McrC</fullName>
    </submittedName>
</protein>